<comment type="caution">
    <text evidence="1">The sequence shown here is derived from an EMBL/GenBank/DDBJ whole genome shotgun (WGS) entry which is preliminary data.</text>
</comment>
<evidence type="ECO:0000313" key="1">
    <source>
        <dbReference type="EMBL" id="MXO83459.1"/>
    </source>
</evidence>
<sequence length="228" mass="23564">MLFPAGKVPGGGLVRQAVSAIDGVTISHDPAAVSTGHLSGADWLELVIDGLTFDITGFDCGIADGASVRGAETLAIAPGPHLSGGTYILPVLRGLLTLGAKLGCQMSDTLAVYWPPSSNSIPALQLLKVADDWNGGGAFPSEFLIRFNESSGGAFLSQGLSVFTGQELRLASDIADSTDMTTRLGWRLANQLVLTGRIDSTEDVTSPDGGVLRLAPSGDGNIVTVTRR</sequence>
<protein>
    <submittedName>
        <fullName evidence="1">Uncharacterized protein</fullName>
    </submittedName>
</protein>
<reference evidence="1 2" key="1">
    <citation type="submission" date="2019-12" db="EMBL/GenBank/DDBJ databases">
        <title>Genomic-based taxomic classification of the family Erythrobacteraceae.</title>
        <authorList>
            <person name="Xu L."/>
        </authorList>
    </citation>
    <scope>NUCLEOTIDE SEQUENCE [LARGE SCALE GENOMIC DNA]</scope>
    <source>
        <strain evidence="1 2">KCTC 42006</strain>
    </source>
</reference>
<dbReference type="Proteomes" id="UP000460290">
    <property type="component" value="Unassembled WGS sequence"/>
</dbReference>
<dbReference type="RefSeq" id="WP_160613808.1">
    <property type="nucleotide sequence ID" value="NZ_JAUFQM010000001.1"/>
</dbReference>
<name>A0A844ZCA6_9SPHN</name>
<evidence type="ECO:0000313" key="2">
    <source>
        <dbReference type="Proteomes" id="UP000460290"/>
    </source>
</evidence>
<proteinExistence type="predicted"/>
<keyword evidence="2" id="KW-1185">Reference proteome</keyword>
<accession>A0A844ZCA6</accession>
<dbReference type="EMBL" id="WTYZ01000001">
    <property type="protein sequence ID" value="MXO83459.1"/>
    <property type="molecule type" value="Genomic_DNA"/>
</dbReference>
<dbReference type="OrthoDB" id="7427292at2"/>
<dbReference type="AlphaFoldDB" id="A0A844ZCA6"/>
<organism evidence="1 2">
    <name type="scientific">Pontixanthobacter aestiaquae</name>
    <dbReference type="NCBI Taxonomy" id="1509367"/>
    <lineage>
        <taxon>Bacteria</taxon>
        <taxon>Pseudomonadati</taxon>
        <taxon>Pseudomonadota</taxon>
        <taxon>Alphaproteobacteria</taxon>
        <taxon>Sphingomonadales</taxon>
        <taxon>Erythrobacteraceae</taxon>
        <taxon>Pontixanthobacter</taxon>
    </lineage>
</organism>
<gene>
    <name evidence="1" type="ORF">GRI35_08810</name>
</gene>